<dbReference type="EMBL" id="FN649760">
    <property type="protein sequence ID" value="CBJ31256.1"/>
    <property type="molecule type" value="Genomic_DNA"/>
</dbReference>
<evidence type="ECO:0000313" key="3">
    <source>
        <dbReference type="EMBL" id="CBJ31256.1"/>
    </source>
</evidence>
<dbReference type="InterPro" id="IPR013126">
    <property type="entry name" value="Hsp_70_fam"/>
</dbReference>
<keyword evidence="4" id="KW-1185">Reference proteome</keyword>
<keyword evidence="2" id="KW-0067">ATP-binding</keyword>
<protein>
    <submittedName>
        <fullName evidence="3">Heat shock protein 70</fullName>
    </submittedName>
</protein>
<dbReference type="OrthoDB" id="29851at2759"/>
<dbReference type="Gene3D" id="3.90.640.10">
    <property type="entry name" value="Actin, Chain A, domain 4"/>
    <property type="match status" value="1"/>
</dbReference>
<dbReference type="STRING" id="2880.D7FSW5"/>
<dbReference type="PRINTS" id="PR00301">
    <property type="entry name" value="HEATSHOCK70"/>
</dbReference>
<accession>D7FSW5</accession>
<evidence type="ECO:0000256" key="1">
    <source>
        <dbReference type="ARBA" id="ARBA00022741"/>
    </source>
</evidence>
<keyword evidence="1" id="KW-0547">Nucleotide-binding</keyword>
<dbReference type="PANTHER" id="PTHR45639:SF34">
    <property type="entry name" value="CHAPERONE PROTEIN DNAK"/>
    <property type="match status" value="1"/>
</dbReference>
<dbReference type="InterPro" id="IPR043129">
    <property type="entry name" value="ATPase_NBD"/>
</dbReference>
<dbReference type="SUPFAM" id="SSF53067">
    <property type="entry name" value="Actin-like ATPase domain"/>
    <property type="match status" value="2"/>
</dbReference>
<dbReference type="GO" id="GO:0034663">
    <property type="term" value="C:endoplasmic reticulum chaperone complex"/>
    <property type="evidence" value="ECO:0007669"/>
    <property type="project" value="TreeGrafter"/>
</dbReference>
<dbReference type="GO" id="GO:0005524">
    <property type="term" value="F:ATP binding"/>
    <property type="evidence" value="ECO:0007669"/>
    <property type="project" value="UniProtKB-KW"/>
</dbReference>
<dbReference type="FunFam" id="3.90.640.10:FF:000003">
    <property type="entry name" value="Molecular chaperone DnaK"/>
    <property type="match status" value="1"/>
</dbReference>
<dbReference type="Pfam" id="PF00012">
    <property type="entry name" value="HSP70"/>
    <property type="match status" value="1"/>
</dbReference>
<proteinExistence type="predicted"/>
<gene>
    <name evidence="3" type="primary">Hsp</name>
    <name evidence="3" type="ORF">Esi_0241_0010</name>
</gene>
<dbReference type="AlphaFoldDB" id="D7FSW5"/>
<evidence type="ECO:0000313" key="4">
    <source>
        <dbReference type="Proteomes" id="UP000002630"/>
    </source>
</evidence>
<dbReference type="InterPro" id="IPR018181">
    <property type="entry name" value="Heat_shock_70_CS"/>
</dbReference>
<name>D7FSW5_ECTSI</name>
<dbReference type="Proteomes" id="UP000002630">
    <property type="component" value="Unassembled WGS sequence"/>
</dbReference>
<dbReference type="InParanoid" id="D7FSW5"/>
<sequence>MPVAVGVDLGSTHCNIGVWHQGRPEVIANHHGLRSTPTMVAFTDSEVLVGEAALSQMPKNVANTVTGFKWMVGQNHDQMEPHIKAMLESSPFRCSVDSKGEARVTVQHKGEEKVVGAETLCRYLFEHLKDIAEAFAGEPVGRCVISVPAGFSPEQREALRTVGKQAGLPFSLVVSDSVAAAIAYGLDRPDHEMVGTSRDGGEFKPKRIMVVVDWGGGGVEATVLKRTDGVLSIVGKASDASVGGGVFTERLVAFCAKDFKRRTGGLDIFESKRSVLKVTRACEEAVRTLSASAQADVYIEAAHEGCDMNVKISRTRFEDLCFDLYKAAGGVISKALAEAGMATDAVDTVLLAGGITQMPKVNSSVKATFPAGTHFGAGLFPDEAVAIGATTQAFLLQEHGSFVAPGAPPLPVAVRTCPASLGVRCGGSGGNAAEDAAVAIISKGCILPAQGNTTVNLGGGGGGGPATEAYLEVVEIGQAEGGGGAQTARLLGTLAFDEAAVPADGSAEVEVKVGFTLRSEGVLKVEAVTPGGVVEGACHRPTTGQRLVSACEPRWGGGGGSYPCSLVLPT</sequence>
<keyword evidence="3" id="KW-0346">Stress response</keyword>
<dbReference type="Gene3D" id="3.30.420.40">
    <property type="match status" value="2"/>
</dbReference>
<dbReference type="Gene3D" id="3.30.30.30">
    <property type="match status" value="1"/>
</dbReference>
<evidence type="ECO:0000256" key="2">
    <source>
        <dbReference type="ARBA" id="ARBA00022840"/>
    </source>
</evidence>
<reference evidence="3 4" key="1">
    <citation type="journal article" date="2010" name="Nature">
        <title>The Ectocarpus genome and the independent evolution of multicellularity in brown algae.</title>
        <authorList>
            <person name="Cock J.M."/>
            <person name="Sterck L."/>
            <person name="Rouze P."/>
            <person name="Scornet D."/>
            <person name="Allen A.E."/>
            <person name="Amoutzias G."/>
            <person name="Anthouard V."/>
            <person name="Artiguenave F."/>
            <person name="Aury J.M."/>
            <person name="Badger J.H."/>
            <person name="Beszteri B."/>
            <person name="Billiau K."/>
            <person name="Bonnet E."/>
            <person name="Bothwell J.H."/>
            <person name="Bowler C."/>
            <person name="Boyen C."/>
            <person name="Brownlee C."/>
            <person name="Carrano C.J."/>
            <person name="Charrier B."/>
            <person name="Cho G.Y."/>
            <person name="Coelho S.M."/>
            <person name="Collen J."/>
            <person name="Corre E."/>
            <person name="Da Silva C."/>
            <person name="Delage L."/>
            <person name="Delaroque N."/>
            <person name="Dittami S.M."/>
            <person name="Doulbeau S."/>
            <person name="Elias M."/>
            <person name="Farnham G."/>
            <person name="Gachon C.M."/>
            <person name="Gschloessl B."/>
            <person name="Heesch S."/>
            <person name="Jabbari K."/>
            <person name="Jubin C."/>
            <person name="Kawai H."/>
            <person name="Kimura K."/>
            <person name="Kloareg B."/>
            <person name="Kupper F.C."/>
            <person name="Lang D."/>
            <person name="Le Bail A."/>
            <person name="Leblanc C."/>
            <person name="Lerouge P."/>
            <person name="Lohr M."/>
            <person name="Lopez P.J."/>
            <person name="Martens C."/>
            <person name="Maumus F."/>
            <person name="Michel G."/>
            <person name="Miranda-Saavedra D."/>
            <person name="Morales J."/>
            <person name="Moreau H."/>
            <person name="Motomura T."/>
            <person name="Nagasato C."/>
            <person name="Napoli C.A."/>
            <person name="Nelson D.R."/>
            <person name="Nyvall-Collen P."/>
            <person name="Peters A.F."/>
            <person name="Pommier C."/>
            <person name="Potin P."/>
            <person name="Poulain J."/>
            <person name="Quesneville H."/>
            <person name="Read B."/>
            <person name="Rensing S.A."/>
            <person name="Ritter A."/>
            <person name="Rousvoal S."/>
            <person name="Samanta M."/>
            <person name="Samson G."/>
            <person name="Schroeder D.C."/>
            <person name="Segurens B."/>
            <person name="Strittmatter M."/>
            <person name="Tonon T."/>
            <person name="Tregear J.W."/>
            <person name="Valentin K."/>
            <person name="von Dassow P."/>
            <person name="Yamagishi T."/>
            <person name="Van de Peer Y."/>
            <person name="Wincker P."/>
        </authorList>
    </citation>
    <scope>NUCLEOTIDE SEQUENCE [LARGE SCALE GENOMIC DNA]</scope>
    <source>
        <strain evidence="4">Ec32 / CCAP1310/4</strain>
    </source>
</reference>
<dbReference type="PANTHER" id="PTHR45639">
    <property type="entry name" value="HSC70CB, ISOFORM G-RELATED"/>
    <property type="match status" value="1"/>
</dbReference>
<dbReference type="GO" id="GO:0030968">
    <property type="term" value="P:endoplasmic reticulum unfolded protein response"/>
    <property type="evidence" value="ECO:0007669"/>
    <property type="project" value="TreeGrafter"/>
</dbReference>
<dbReference type="GO" id="GO:0140662">
    <property type="term" value="F:ATP-dependent protein folding chaperone"/>
    <property type="evidence" value="ECO:0007669"/>
    <property type="project" value="InterPro"/>
</dbReference>
<organism evidence="3 4">
    <name type="scientific">Ectocarpus siliculosus</name>
    <name type="common">Brown alga</name>
    <name type="synonym">Conferva siliculosa</name>
    <dbReference type="NCBI Taxonomy" id="2880"/>
    <lineage>
        <taxon>Eukaryota</taxon>
        <taxon>Sar</taxon>
        <taxon>Stramenopiles</taxon>
        <taxon>Ochrophyta</taxon>
        <taxon>PX clade</taxon>
        <taxon>Phaeophyceae</taxon>
        <taxon>Ectocarpales</taxon>
        <taxon>Ectocarpaceae</taxon>
        <taxon>Ectocarpus</taxon>
    </lineage>
</organism>
<dbReference type="PROSITE" id="PS01036">
    <property type="entry name" value="HSP70_3"/>
    <property type="match status" value="1"/>
</dbReference>